<accession>A0A9Q0QS43</accession>
<protein>
    <submittedName>
        <fullName evidence="2">Uncharacterized protein</fullName>
    </submittedName>
</protein>
<dbReference type="Proteomes" id="UP001141806">
    <property type="component" value="Unassembled WGS sequence"/>
</dbReference>
<keyword evidence="3" id="KW-1185">Reference proteome</keyword>
<feature type="region of interest" description="Disordered" evidence="1">
    <location>
        <begin position="120"/>
        <end position="176"/>
    </location>
</feature>
<dbReference type="EMBL" id="JAMYWD010000005">
    <property type="protein sequence ID" value="KAJ4969674.1"/>
    <property type="molecule type" value="Genomic_DNA"/>
</dbReference>
<proteinExistence type="predicted"/>
<reference evidence="2" key="1">
    <citation type="journal article" date="2023" name="Plant J.">
        <title>The genome of the king protea, Protea cynaroides.</title>
        <authorList>
            <person name="Chang J."/>
            <person name="Duong T.A."/>
            <person name="Schoeman C."/>
            <person name="Ma X."/>
            <person name="Roodt D."/>
            <person name="Barker N."/>
            <person name="Li Z."/>
            <person name="Van de Peer Y."/>
            <person name="Mizrachi E."/>
        </authorList>
    </citation>
    <scope>NUCLEOTIDE SEQUENCE</scope>
    <source>
        <tissue evidence="2">Young leaves</tissue>
    </source>
</reference>
<feature type="compositionally biased region" description="Acidic residues" evidence="1">
    <location>
        <begin position="131"/>
        <end position="166"/>
    </location>
</feature>
<organism evidence="2 3">
    <name type="scientific">Protea cynaroides</name>
    <dbReference type="NCBI Taxonomy" id="273540"/>
    <lineage>
        <taxon>Eukaryota</taxon>
        <taxon>Viridiplantae</taxon>
        <taxon>Streptophyta</taxon>
        <taxon>Embryophyta</taxon>
        <taxon>Tracheophyta</taxon>
        <taxon>Spermatophyta</taxon>
        <taxon>Magnoliopsida</taxon>
        <taxon>Proteales</taxon>
        <taxon>Proteaceae</taxon>
        <taxon>Protea</taxon>
    </lineage>
</organism>
<name>A0A9Q0QS43_9MAGN</name>
<evidence type="ECO:0000256" key="1">
    <source>
        <dbReference type="SAM" id="MobiDB-lite"/>
    </source>
</evidence>
<gene>
    <name evidence="2" type="ORF">NE237_002773</name>
</gene>
<dbReference type="AlphaFoldDB" id="A0A9Q0QS43"/>
<evidence type="ECO:0000313" key="2">
    <source>
        <dbReference type="EMBL" id="KAJ4969674.1"/>
    </source>
</evidence>
<comment type="caution">
    <text evidence="2">The sequence shown here is derived from an EMBL/GenBank/DDBJ whole genome shotgun (WGS) entry which is preliminary data.</text>
</comment>
<evidence type="ECO:0000313" key="3">
    <source>
        <dbReference type="Proteomes" id="UP001141806"/>
    </source>
</evidence>
<sequence length="202" mass="22192">MLASTPDEDFLRLIAFDVQVSNEYSKYYIINGCPPFIAGRDGKSGIQSSQVPEWITPTTKYVRSASRAPKVAVKRGGTVIISGTRNVQEDEIEGFSALQTGILSVDETVGVLVEDETGGIASDSSIHIDSSDGEWVDENQDEESSEEDDEEEHMVDEDSSQEEESADEIHDSCMAPDNVDGDTIKLSLGMVLKDVYHFRSVY</sequence>